<name>A0ABT4XMQ5_9RHOB</name>
<organism evidence="4 5">
    <name type="scientific">Thalassococcus lentus</name>
    <dbReference type="NCBI Taxonomy" id="1210524"/>
    <lineage>
        <taxon>Bacteria</taxon>
        <taxon>Pseudomonadati</taxon>
        <taxon>Pseudomonadota</taxon>
        <taxon>Alphaproteobacteria</taxon>
        <taxon>Rhodobacterales</taxon>
        <taxon>Roseobacteraceae</taxon>
        <taxon>Thalassococcus</taxon>
    </lineage>
</organism>
<dbReference type="Proteomes" id="UP001210720">
    <property type="component" value="Unassembled WGS sequence"/>
</dbReference>
<keyword evidence="1" id="KW-0285">Flavoprotein</keyword>
<dbReference type="Pfam" id="PF01565">
    <property type="entry name" value="FAD_binding_4"/>
    <property type="match status" value="1"/>
</dbReference>
<evidence type="ECO:0000313" key="5">
    <source>
        <dbReference type="Proteomes" id="UP001210720"/>
    </source>
</evidence>
<dbReference type="PROSITE" id="PS51387">
    <property type="entry name" value="FAD_PCMH"/>
    <property type="match status" value="1"/>
</dbReference>
<protein>
    <submittedName>
        <fullName evidence="4">FAD-binding protein</fullName>
    </submittedName>
</protein>
<dbReference type="SUPFAM" id="SSF55103">
    <property type="entry name" value="FAD-linked oxidases, C-terminal domain"/>
    <property type="match status" value="1"/>
</dbReference>
<gene>
    <name evidence="4" type="ORF">PFY00_00670</name>
</gene>
<dbReference type="InterPro" id="IPR016166">
    <property type="entry name" value="FAD-bd_PCMH"/>
</dbReference>
<dbReference type="EMBL" id="JAQIOY010000001">
    <property type="protein sequence ID" value="MDA7423224.1"/>
    <property type="molecule type" value="Genomic_DNA"/>
</dbReference>
<dbReference type="PANTHER" id="PTHR11748:SF103">
    <property type="entry name" value="GLYCOLATE OXIDASE SUBUNIT GLCE"/>
    <property type="match status" value="1"/>
</dbReference>
<comment type="caution">
    <text evidence="4">The sequence shown here is derived from an EMBL/GenBank/DDBJ whole genome shotgun (WGS) entry which is preliminary data.</text>
</comment>
<evidence type="ECO:0000256" key="2">
    <source>
        <dbReference type="ARBA" id="ARBA00022827"/>
    </source>
</evidence>
<proteinExistence type="predicted"/>
<keyword evidence="5" id="KW-1185">Reference proteome</keyword>
<evidence type="ECO:0000313" key="4">
    <source>
        <dbReference type="EMBL" id="MDA7423224.1"/>
    </source>
</evidence>
<dbReference type="PANTHER" id="PTHR11748">
    <property type="entry name" value="D-LACTATE DEHYDROGENASE"/>
    <property type="match status" value="1"/>
</dbReference>
<feature type="domain" description="FAD-binding PCMH-type" evidence="3">
    <location>
        <begin position="1"/>
        <end position="173"/>
    </location>
</feature>
<dbReference type="InterPro" id="IPR016169">
    <property type="entry name" value="FAD-bd_PCMH_sub2"/>
</dbReference>
<accession>A0ABT4XMQ5</accession>
<dbReference type="InterPro" id="IPR006094">
    <property type="entry name" value="Oxid_FAD_bind_N"/>
</dbReference>
<keyword evidence="2" id="KW-0274">FAD</keyword>
<dbReference type="Gene3D" id="3.30.465.10">
    <property type="match status" value="1"/>
</dbReference>
<dbReference type="RefSeq" id="WP_271430589.1">
    <property type="nucleotide sequence ID" value="NZ_JAQIOY010000001.1"/>
</dbReference>
<reference evidence="4 5" key="1">
    <citation type="submission" date="2023-01" db="EMBL/GenBank/DDBJ databases">
        <title>Thalassococcus onchidii sp. nov., isolated from a marine invertebrate from the South China Sea.</title>
        <authorList>
            <person name="Xu S."/>
            <person name="Liu Z."/>
            <person name="Xu Y."/>
        </authorList>
    </citation>
    <scope>NUCLEOTIDE SEQUENCE [LARGE SCALE GENOMIC DNA]</scope>
    <source>
        <strain evidence="4 5">KCTC 32084</strain>
    </source>
</reference>
<dbReference type="InterPro" id="IPR036318">
    <property type="entry name" value="FAD-bd_PCMH-like_sf"/>
</dbReference>
<evidence type="ECO:0000256" key="1">
    <source>
        <dbReference type="ARBA" id="ARBA00022630"/>
    </source>
</evidence>
<sequence>MKPVTENDLSEIVKGASQPFHIRGGGTRNIGKPVNGAVLNTEGLSGITLYEPGALTLVAKAGTSLAEIEQALDAENQRLPFEPMDHRGLLGTSGTPTIGGVVAGNVSGPRRIQAGACRDFMLGVRFVDGTGRIIKNGGRVMKNVTGYDLVKLMTGSWGSLGVLTEVSMKVLPKPETAACVLINGLSDAEAVSVMSKALGSPYEVTGAAHTSSGVDGDPVTMLRIEGFEQSVAYRADQLQALFSEHDVVIESDPARVAAGWEWVRDVQPMHGTSGDVWRFSVKPSDAPALVAALKAEHPVNRTLYDWGGGLIWVETDPGTNLRPDDLAGHATLIRAEEKTRQALPVFQPESAGLSALTTGIRARFDPKALFNPGLMSA</sequence>
<evidence type="ECO:0000259" key="3">
    <source>
        <dbReference type="PROSITE" id="PS51387"/>
    </source>
</evidence>
<dbReference type="SUPFAM" id="SSF56176">
    <property type="entry name" value="FAD-binding/transporter-associated domain-like"/>
    <property type="match status" value="1"/>
</dbReference>
<dbReference type="InterPro" id="IPR016164">
    <property type="entry name" value="FAD-linked_Oxase-like_C"/>
</dbReference>